<feature type="chain" id="PRO_5016666485" evidence="3">
    <location>
        <begin position="26"/>
        <end position="337"/>
    </location>
</feature>
<keyword evidence="2" id="KW-0812">Transmembrane</keyword>
<feature type="signal peptide" evidence="3">
    <location>
        <begin position="1"/>
        <end position="25"/>
    </location>
</feature>
<evidence type="ECO:0000256" key="2">
    <source>
        <dbReference type="SAM" id="Phobius"/>
    </source>
</evidence>
<feature type="domain" description="Tim44-like" evidence="4">
    <location>
        <begin position="208"/>
        <end position="336"/>
    </location>
</feature>
<dbReference type="SUPFAM" id="SSF54427">
    <property type="entry name" value="NTF2-like"/>
    <property type="match status" value="1"/>
</dbReference>
<dbReference type="InterPro" id="IPR007379">
    <property type="entry name" value="Tim44-like_dom"/>
</dbReference>
<feature type="transmembrane region" description="Helical" evidence="2">
    <location>
        <begin position="131"/>
        <end position="148"/>
    </location>
</feature>
<dbReference type="SMART" id="SM00978">
    <property type="entry name" value="Tim44"/>
    <property type="match status" value="1"/>
</dbReference>
<dbReference type="AlphaFoldDB" id="A0A345P765"/>
<name>A0A345P765_9GAMM</name>
<dbReference type="KEGG" id="mbah:HYN46_09905"/>
<dbReference type="InterPro" id="IPR032710">
    <property type="entry name" value="NTF2-like_dom_sf"/>
</dbReference>
<dbReference type="Proteomes" id="UP000253940">
    <property type="component" value="Chromosome"/>
</dbReference>
<protein>
    <submittedName>
        <fullName evidence="5">Tim44 domain-containing protein</fullName>
    </submittedName>
</protein>
<sequence>MKLNTRTVGSMLMMATLALSPLAEAKRIGGGSSYGMSRSSSSHSSSSYGSSNNSGGTVRPYQQPAQQQAAPQRSGPGWGGVAAGVAGGALLGSMIGHSNNANANTTAAQPAQTENGSGAWNQAQPAEKKGGFPWFLLIVLAGVGYFVYRRFAAKKPALASNAPASASPFGFGNSNATPQPFPSSGSNTNIFGQAVGGGASNAGFGSPAPFTSNGQTLPDGTENAVFLRQARATFLHMQTMNSSSNLEELRRYFTPEMFNAVQSDIANNHDTAEFPQLNAQIVDSAQENGQYVVSVLYSGTVSEDVNSAPTPFSETWHFVQTIGSTDRKWLVAGIQQG</sequence>
<feature type="region of interest" description="Disordered" evidence="1">
    <location>
        <begin position="101"/>
        <end position="124"/>
    </location>
</feature>
<keyword evidence="2" id="KW-1133">Transmembrane helix</keyword>
<dbReference type="Pfam" id="PF04280">
    <property type="entry name" value="Tim44"/>
    <property type="match status" value="1"/>
</dbReference>
<proteinExistence type="predicted"/>
<gene>
    <name evidence="5" type="ORF">HYN46_09905</name>
</gene>
<accession>A0A345P765</accession>
<keyword evidence="2" id="KW-0472">Membrane</keyword>
<feature type="compositionally biased region" description="Low complexity" evidence="1">
    <location>
        <begin position="34"/>
        <end position="72"/>
    </location>
</feature>
<reference evidence="5 6" key="1">
    <citation type="submission" date="2018-07" db="EMBL/GenBank/DDBJ databases">
        <title>Genome sequencing of Moraxellaceae gen. HYN0046.</title>
        <authorList>
            <person name="Kim M."/>
            <person name="Yi H."/>
        </authorList>
    </citation>
    <scope>NUCLEOTIDE SEQUENCE [LARGE SCALE GENOMIC DNA]</scope>
    <source>
        <strain evidence="5 6">HYN0046</strain>
    </source>
</reference>
<dbReference type="RefSeq" id="WP_114899234.1">
    <property type="nucleotide sequence ID" value="NZ_CP031222.1"/>
</dbReference>
<dbReference type="PANTHER" id="PTHR41542">
    <property type="entry name" value="BLL5807 PROTEIN"/>
    <property type="match status" value="1"/>
</dbReference>
<evidence type="ECO:0000313" key="5">
    <source>
        <dbReference type="EMBL" id="AXI03124.1"/>
    </source>
</evidence>
<evidence type="ECO:0000313" key="6">
    <source>
        <dbReference type="Proteomes" id="UP000253940"/>
    </source>
</evidence>
<feature type="region of interest" description="Disordered" evidence="1">
    <location>
        <begin position="30"/>
        <end position="78"/>
    </location>
</feature>
<evidence type="ECO:0000259" key="4">
    <source>
        <dbReference type="SMART" id="SM00978"/>
    </source>
</evidence>
<keyword evidence="3" id="KW-0732">Signal</keyword>
<evidence type="ECO:0000256" key="3">
    <source>
        <dbReference type="SAM" id="SignalP"/>
    </source>
</evidence>
<organism evidence="5 6">
    <name type="scientific">Aquirhabdus parva</name>
    <dbReference type="NCBI Taxonomy" id="2283318"/>
    <lineage>
        <taxon>Bacteria</taxon>
        <taxon>Pseudomonadati</taxon>
        <taxon>Pseudomonadota</taxon>
        <taxon>Gammaproteobacteria</taxon>
        <taxon>Moraxellales</taxon>
        <taxon>Moraxellaceae</taxon>
        <taxon>Aquirhabdus</taxon>
    </lineage>
</organism>
<feature type="compositionally biased region" description="Polar residues" evidence="1">
    <location>
        <begin position="172"/>
        <end position="191"/>
    </location>
</feature>
<dbReference type="EMBL" id="CP031222">
    <property type="protein sequence ID" value="AXI03124.1"/>
    <property type="molecule type" value="Genomic_DNA"/>
</dbReference>
<evidence type="ECO:0000256" key="1">
    <source>
        <dbReference type="SAM" id="MobiDB-lite"/>
    </source>
</evidence>
<dbReference type="OrthoDB" id="5298777at2"/>
<keyword evidence="6" id="KW-1185">Reference proteome</keyword>
<feature type="compositionally biased region" description="Polar residues" evidence="1">
    <location>
        <begin position="109"/>
        <end position="124"/>
    </location>
</feature>
<dbReference type="PANTHER" id="PTHR41542:SF1">
    <property type="entry name" value="BLL5807 PROTEIN"/>
    <property type="match status" value="1"/>
</dbReference>
<feature type="region of interest" description="Disordered" evidence="1">
    <location>
        <begin position="171"/>
        <end position="192"/>
    </location>
</feature>